<evidence type="ECO:0000313" key="22">
    <source>
        <dbReference type="EMBL" id="ELK29440.1"/>
    </source>
</evidence>
<dbReference type="Proteomes" id="UP000010556">
    <property type="component" value="Unassembled WGS sequence"/>
</dbReference>
<dbReference type="FunFam" id="2.60.15.10:FF:000004">
    <property type="entry name" value="ATP synthase subunit delta, mitochondrial"/>
    <property type="match status" value="1"/>
</dbReference>
<dbReference type="InterPro" id="IPR036794">
    <property type="entry name" value="ATP_F1_dsu/esu_C_sf"/>
</dbReference>
<dbReference type="NCBIfam" id="TIGR01216">
    <property type="entry name" value="ATP_synt_epsi"/>
    <property type="match status" value="1"/>
</dbReference>
<dbReference type="PANTHER" id="PTHR13822">
    <property type="entry name" value="ATP SYNTHASE DELTA/EPSILON CHAIN"/>
    <property type="match status" value="1"/>
</dbReference>
<evidence type="ECO:0000313" key="23">
    <source>
        <dbReference type="Proteomes" id="UP000010556"/>
    </source>
</evidence>
<dbReference type="Pfam" id="PF02823">
    <property type="entry name" value="ATP-synt_DE_N"/>
    <property type="match status" value="1"/>
</dbReference>
<dbReference type="GO" id="GO:0045259">
    <property type="term" value="C:proton-transporting ATP synthase complex"/>
    <property type="evidence" value="ECO:0007669"/>
    <property type="project" value="UniProtKB-KW"/>
</dbReference>
<dbReference type="PANTHER" id="PTHR13822:SF7">
    <property type="entry name" value="ATP SYNTHASE SUBUNIT DELTA, MITOCHONDRIAL"/>
    <property type="match status" value="1"/>
</dbReference>
<dbReference type="Gene3D" id="1.20.5.440">
    <property type="entry name" value="ATP synthase delta/epsilon subunit, C-terminal domain"/>
    <property type="match status" value="2"/>
</dbReference>
<dbReference type="GO" id="GO:0046933">
    <property type="term" value="F:proton-transporting ATP synthase activity, rotational mechanism"/>
    <property type="evidence" value="ECO:0007669"/>
    <property type="project" value="InterPro"/>
</dbReference>
<keyword evidence="3" id="KW-0813">Transport</keyword>
<proteinExistence type="inferred from homology"/>
<keyword evidence="5" id="KW-0999">Mitochondrion inner membrane</keyword>
<dbReference type="Pfam" id="PF21335">
    <property type="entry name" value="ATPD_C_metazoa"/>
    <property type="match status" value="2"/>
</dbReference>
<sequence>MLPAALLRRPGLGRLVRQARAYAEAAAAPAPAAGPGQMSFTFASPTQVRTPFRTPGPGRNLLTSIPNPISPSPRSPIPIRYPQSETPNPQVADPYPVPLHRVVWGPATPNLPNSRTYHLEFDTQGPDMPFKPGLPLAGSTPPEISTSYVPFPGRHLLISLQHLCRRAWVLDFVLTDDGTEVFFNGANVRQVDVPTQTGAFGILAAHVPTLQVLRPGLVVVHAEDGTTSKYFVSSGSVTVNADSSVQLLAEEAVSLDMLDLGAAKANLEKAQSELSGASDEAMRAEIQIRIEANEALVKALDSGSVTVNADSSVQLLAEEAVSLDMLDLGAAKANLEKAQSELSGASDEAMRAEIQIRIEANEALVKALE</sequence>
<evidence type="ECO:0000256" key="12">
    <source>
        <dbReference type="ARBA" id="ARBA00023310"/>
    </source>
</evidence>
<evidence type="ECO:0000259" key="21">
    <source>
        <dbReference type="Pfam" id="PF21335"/>
    </source>
</evidence>
<comment type="subunit">
    <text evidence="16">Component of the ATP synthase complex composed at least of ATP5F1A/subunit alpha, ATP5F1B/subunit beta, ATP5MC1/subunit c (homooctomer), MT-ATP6/subunit a, MT-ATP8/subunit 8, ATP5ME/subunit e, ATP5MF/subunit f, ATP5MG/subunit g, ATP5MK/subunit k, ATP5MJ/subunit j, ATP5F1C/subunit gamma, ATP5F1D/subunit delta, ATP5F1E/subunit epsilon, ATP5PF/subunit F6, ATP5PB/subunit b, ATP5PD/subunit d, ATP5PO/subunit OSCP. ATP synthase complex consists of a soluble F(1) head domain (subunits alpha(3) and beta(3)) - the catalytic core - and a membrane F(0) domain - the membrane proton channel (subunits c, a, 8, e, f, g, k and j). These two domains are linked by a central stalk (subunits gamma, delta, and epsilon) rotating inside the F1 region and a stationary peripheral stalk (subunits F6, b, d, and OSCP). Component of a complex composed at least by ATPIF1, ATP5F1A, ATP5F1B, ATP5F1C AND ATP5F1E.</text>
</comment>
<evidence type="ECO:0000256" key="13">
    <source>
        <dbReference type="ARBA" id="ARBA00031669"/>
    </source>
</evidence>
<evidence type="ECO:0000256" key="11">
    <source>
        <dbReference type="ARBA" id="ARBA00023196"/>
    </source>
</evidence>
<dbReference type="eggNOG" id="KOG1758">
    <property type="taxonomic scope" value="Eukaryota"/>
</dbReference>
<accession>L5LTT2</accession>
<name>L5LTT2_MYODS</name>
<evidence type="ECO:0000256" key="19">
    <source>
        <dbReference type="SAM" id="MobiDB-lite"/>
    </source>
</evidence>
<keyword evidence="23" id="KW-1185">Reference proteome</keyword>
<evidence type="ECO:0000256" key="9">
    <source>
        <dbReference type="ARBA" id="ARBA00023128"/>
    </source>
</evidence>
<feature type="domain" description="ATP synthase F1 complex delta/epsilon subunit N-terminal" evidence="20">
    <location>
        <begin position="180"/>
        <end position="252"/>
    </location>
</feature>
<evidence type="ECO:0000259" key="20">
    <source>
        <dbReference type="Pfam" id="PF02823"/>
    </source>
</evidence>
<keyword evidence="12" id="KW-0066">ATP synthesis</keyword>
<dbReference type="EMBL" id="KB108036">
    <property type="protein sequence ID" value="ELK29440.1"/>
    <property type="molecule type" value="Genomic_DNA"/>
</dbReference>
<reference evidence="23" key="1">
    <citation type="journal article" date="2013" name="Science">
        <title>Comparative analysis of bat genomes provides insight into the evolution of flight and immunity.</title>
        <authorList>
            <person name="Zhang G."/>
            <person name="Cowled C."/>
            <person name="Shi Z."/>
            <person name="Huang Z."/>
            <person name="Bishop-Lilly K.A."/>
            <person name="Fang X."/>
            <person name="Wynne J.W."/>
            <person name="Xiong Z."/>
            <person name="Baker M.L."/>
            <person name="Zhao W."/>
            <person name="Tachedjian M."/>
            <person name="Zhu Y."/>
            <person name="Zhou P."/>
            <person name="Jiang X."/>
            <person name="Ng J."/>
            <person name="Yang L."/>
            <person name="Wu L."/>
            <person name="Xiao J."/>
            <person name="Feng Y."/>
            <person name="Chen Y."/>
            <person name="Sun X."/>
            <person name="Zhang Y."/>
            <person name="Marsh G.A."/>
            <person name="Crameri G."/>
            <person name="Broder C.C."/>
            <person name="Frey K.G."/>
            <person name="Wang L.F."/>
            <person name="Wang J."/>
        </authorList>
    </citation>
    <scope>NUCLEOTIDE SEQUENCE [LARGE SCALE GENOMIC DNA]</scope>
</reference>
<evidence type="ECO:0000256" key="5">
    <source>
        <dbReference type="ARBA" id="ARBA00022792"/>
    </source>
</evidence>
<dbReference type="FunFam" id="1.20.5.440:FF:000002">
    <property type="entry name" value="ATP synthase subunit delta, mitochondrial"/>
    <property type="match status" value="2"/>
</dbReference>
<evidence type="ECO:0000256" key="16">
    <source>
        <dbReference type="ARBA" id="ARBA00062932"/>
    </source>
</evidence>
<dbReference type="InterPro" id="IPR036771">
    <property type="entry name" value="ATPsynth_dsu/esu_N"/>
</dbReference>
<evidence type="ECO:0000256" key="6">
    <source>
        <dbReference type="ARBA" id="ARBA00022946"/>
    </source>
</evidence>
<evidence type="ECO:0000256" key="10">
    <source>
        <dbReference type="ARBA" id="ARBA00023136"/>
    </source>
</evidence>
<feature type="domain" description="F1F0-ATP synthase delta subunit C-terminal" evidence="21">
    <location>
        <begin position="326"/>
        <end position="367"/>
    </location>
</feature>
<dbReference type="SUPFAM" id="SSF51344">
    <property type="entry name" value="Epsilon subunit of F1F0-ATP synthase N-terminal domain"/>
    <property type="match status" value="1"/>
</dbReference>
<comment type="function">
    <text evidence="15">Subunit delta, of the mitochondrial membrane ATP synthase complex (F(1)F(0) ATP synthase or Complex V) that produces ATP from ADP in the presence of a proton gradient across the membrane which is generated by electron transport complexes of the respiratory chain. ATP synthase complex consist of a soluble F(1) head domain - the catalytic core - and a membrane F(1) domain - the membrane proton channel. These two domains are linked by a central stalk rotating inside the F(1) region and a stationary peripheral stalk. During catalysis, ATP synthesis in the catalytic domain of F(1) is coupled via a rotary mechanism of the central stalk subunits to proton translocation. In vivo, can only synthesize ATP although its ATP hydrolase activity can be activated artificially in vitro. With the central stalk subunit gamma, is essential for the biogenesis of F(1) catalytic part of the ATP synthase complex namely in the formation of F1 assembly intermediate.</text>
</comment>
<evidence type="ECO:0000256" key="14">
    <source>
        <dbReference type="ARBA" id="ARBA00032372"/>
    </source>
</evidence>
<dbReference type="AlphaFoldDB" id="L5LTT2"/>
<keyword evidence="18" id="KW-0175">Coiled coil</keyword>
<evidence type="ECO:0000256" key="8">
    <source>
        <dbReference type="ARBA" id="ARBA00023065"/>
    </source>
</evidence>
<dbReference type="InterPro" id="IPR020546">
    <property type="entry name" value="ATP_synth_F1_dsu/esu_N"/>
</dbReference>
<keyword evidence="10" id="KW-0472">Membrane</keyword>
<evidence type="ECO:0000256" key="2">
    <source>
        <dbReference type="ARBA" id="ARBA00005712"/>
    </source>
</evidence>
<feature type="region of interest" description="Disordered" evidence="19">
    <location>
        <begin position="54"/>
        <end position="76"/>
    </location>
</feature>
<evidence type="ECO:0000256" key="7">
    <source>
        <dbReference type="ARBA" id="ARBA00022990"/>
    </source>
</evidence>
<evidence type="ECO:0000256" key="17">
    <source>
        <dbReference type="ARBA" id="ARBA00070799"/>
    </source>
</evidence>
<organism evidence="22 23">
    <name type="scientific">Myotis davidii</name>
    <name type="common">David's myotis</name>
    <dbReference type="NCBI Taxonomy" id="225400"/>
    <lineage>
        <taxon>Eukaryota</taxon>
        <taxon>Metazoa</taxon>
        <taxon>Chordata</taxon>
        <taxon>Craniata</taxon>
        <taxon>Vertebrata</taxon>
        <taxon>Euteleostomi</taxon>
        <taxon>Mammalia</taxon>
        <taxon>Eutheria</taxon>
        <taxon>Laurasiatheria</taxon>
        <taxon>Chiroptera</taxon>
        <taxon>Yangochiroptera</taxon>
        <taxon>Vespertilionidae</taxon>
        <taxon>Myotis</taxon>
    </lineage>
</organism>
<comment type="subcellular location">
    <subcellularLocation>
        <location evidence="1">Mitochondrion inner membrane</location>
    </subcellularLocation>
</comment>
<evidence type="ECO:0000256" key="4">
    <source>
        <dbReference type="ARBA" id="ARBA00022781"/>
    </source>
</evidence>
<feature type="coiled-coil region" evidence="18">
    <location>
        <begin position="260"/>
        <end position="287"/>
    </location>
</feature>
<keyword evidence="7" id="KW-0007">Acetylation</keyword>
<feature type="domain" description="F1F0-ATP synthase delta subunit C-terminal" evidence="21">
    <location>
        <begin position="258"/>
        <end position="299"/>
    </location>
</feature>
<feature type="coiled-coil region" evidence="18">
    <location>
        <begin position="328"/>
        <end position="355"/>
    </location>
</feature>
<evidence type="ECO:0000256" key="1">
    <source>
        <dbReference type="ARBA" id="ARBA00004273"/>
    </source>
</evidence>
<protein>
    <recommendedName>
        <fullName evidence="17">ATP synthase F(1) complex subunit delta, mitochondrial</fullName>
    </recommendedName>
    <alternativeName>
        <fullName evidence="14">ATP synthase F1 subunit delta</fullName>
    </alternativeName>
    <alternativeName>
        <fullName evidence="13">F-ATPase delta subunit</fullName>
    </alternativeName>
</protein>
<evidence type="ECO:0000256" key="18">
    <source>
        <dbReference type="SAM" id="Coils"/>
    </source>
</evidence>
<gene>
    <name evidence="22" type="ORF">MDA_GLEAN10011501</name>
</gene>
<comment type="similarity">
    <text evidence="2">Belongs to the ATPase epsilon chain family.</text>
</comment>
<keyword evidence="8" id="KW-0406">Ion transport</keyword>
<keyword evidence="6" id="KW-0809">Transit peptide</keyword>
<keyword evidence="11" id="KW-0139">CF(1)</keyword>
<dbReference type="InterPro" id="IPR001469">
    <property type="entry name" value="ATP_synth_F1_dsu/esu"/>
</dbReference>
<evidence type="ECO:0000256" key="15">
    <source>
        <dbReference type="ARBA" id="ARBA00056834"/>
    </source>
</evidence>
<dbReference type="InterPro" id="IPR048937">
    <property type="entry name" value="ATPD_C_metazoa"/>
</dbReference>
<dbReference type="GO" id="GO:0005743">
    <property type="term" value="C:mitochondrial inner membrane"/>
    <property type="evidence" value="ECO:0007669"/>
    <property type="project" value="UniProtKB-SubCell"/>
</dbReference>
<keyword evidence="9" id="KW-0496">Mitochondrion</keyword>
<evidence type="ECO:0000256" key="3">
    <source>
        <dbReference type="ARBA" id="ARBA00022448"/>
    </source>
</evidence>
<dbReference type="CDD" id="cd12152">
    <property type="entry name" value="F1-ATPase_delta"/>
    <property type="match status" value="1"/>
</dbReference>
<dbReference type="HAMAP" id="MF_00530">
    <property type="entry name" value="ATP_synth_epsil_bac"/>
    <property type="match status" value="1"/>
</dbReference>
<keyword evidence="4" id="KW-0375">Hydrogen ion transport</keyword>
<dbReference type="Gene3D" id="2.60.15.10">
    <property type="entry name" value="F0F1 ATP synthase delta/epsilon subunit, N-terminal"/>
    <property type="match status" value="1"/>
</dbReference>
<dbReference type="SUPFAM" id="SSF46604">
    <property type="entry name" value="Epsilon subunit of F1F0-ATP synthase C-terminal domain"/>
    <property type="match status" value="2"/>
</dbReference>